<keyword evidence="3" id="KW-1185">Reference proteome</keyword>
<protein>
    <submittedName>
        <fullName evidence="2">Uncharacterized protein</fullName>
    </submittedName>
</protein>
<comment type="caution">
    <text evidence="2">The sequence shown here is derived from an EMBL/GenBank/DDBJ whole genome shotgun (WGS) entry which is preliminary data.</text>
</comment>
<reference evidence="2" key="1">
    <citation type="submission" date="2023-08" db="EMBL/GenBank/DDBJ databases">
        <authorList>
            <person name="Audoor S."/>
            <person name="Bilcke G."/>
        </authorList>
    </citation>
    <scope>NUCLEOTIDE SEQUENCE</scope>
</reference>
<name>A0AAD2FHB6_9STRA</name>
<dbReference type="Proteomes" id="UP001295423">
    <property type="component" value="Unassembled WGS sequence"/>
</dbReference>
<evidence type="ECO:0000256" key="1">
    <source>
        <dbReference type="SAM" id="MobiDB-lite"/>
    </source>
</evidence>
<proteinExistence type="predicted"/>
<gene>
    <name evidence="2" type="ORF">CYCCA115_LOCUS6145</name>
</gene>
<dbReference type="EMBL" id="CAKOGP040000724">
    <property type="protein sequence ID" value="CAJ1938473.1"/>
    <property type="molecule type" value="Genomic_DNA"/>
</dbReference>
<sequence length="154" mass="17154">MASHDTEPQSKRPKYGDVPLQSLCCKRNFKGQYSNKQGKLTSSGLSQHLRSTAKPGLKKDPCFVRAYRNEVCNSVDEIDFKDSRVFQANHHANPLPVRDSVSNITSPTDIMPGFEPDGGSEEDTAAMEEEKNETEKKKGSFGMLREATLLADFQ</sequence>
<feature type="region of interest" description="Disordered" evidence="1">
    <location>
        <begin position="94"/>
        <end position="140"/>
    </location>
</feature>
<feature type="compositionally biased region" description="Acidic residues" evidence="1">
    <location>
        <begin position="118"/>
        <end position="132"/>
    </location>
</feature>
<accession>A0AAD2FHB6</accession>
<organism evidence="2 3">
    <name type="scientific">Cylindrotheca closterium</name>
    <dbReference type="NCBI Taxonomy" id="2856"/>
    <lineage>
        <taxon>Eukaryota</taxon>
        <taxon>Sar</taxon>
        <taxon>Stramenopiles</taxon>
        <taxon>Ochrophyta</taxon>
        <taxon>Bacillariophyta</taxon>
        <taxon>Bacillariophyceae</taxon>
        <taxon>Bacillariophycidae</taxon>
        <taxon>Bacillariales</taxon>
        <taxon>Bacillariaceae</taxon>
        <taxon>Cylindrotheca</taxon>
    </lineage>
</organism>
<evidence type="ECO:0000313" key="2">
    <source>
        <dbReference type="EMBL" id="CAJ1938473.1"/>
    </source>
</evidence>
<evidence type="ECO:0000313" key="3">
    <source>
        <dbReference type="Proteomes" id="UP001295423"/>
    </source>
</evidence>
<dbReference type="AlphaFoldDB" id="A0AAD2FHB6"/>